<proteinExistence type="predicted"/>
<dbReference type="PRINTS" id="PR01805">
    <property type="entry name" value="VACJLIPOPROT"/>
</dbReference>
<organism evidence="2">
    <name type="scientific">marine metagenome</name>
    <dbReference type="NCBI Taxonomy" id="408172"/>
    <lineage>
        <taxon>unclassified sequences</taxon>
        <taxon>metagenomes</taxon>
        <taxon>ecological metagenomes</taxon>
    </lineage>
</organism>
<dbReference type="PANTHER" id="PTHR30035:SF3">
    <property type="entry name" value="INTERMEMBRANE PHOSPHOLIPID TRANSPORT SYSTEM LIPOPROTEIN MLAA"/>
    <property type="match status" value="1"/>
</dbReference>
<reference evidence="2" key="1">
    <citation type="submission" date="2018-05" db="EMBL/GenBank/DDBJ databases">
        <authorList>
            <person name="Lanie J.A."/>
            <person name="Ng W.-L."/>
            <person name="Kazmierczak K.M."/>
            <person name="Andrzejewski T.M."/>
            <person name="Davidsen T.M."/>
            <person name="Wayne K.J."/>
            <person name="Tettelin H."/>
            <person name="Glass J.I."/>
            <person name="Rusch D."/>
            <person name="Podicherti R."/>
            <person name="Tsui H.-C.T."/>
            <person name="Winkler M.E."/>
        </authorList>
    </citation>
    <scope>NUCLEOTIDE SEQUENCE</scope>
</reference>
<dbReference type="EMBL" id="UINC01025956">
    <property type="protein sequence ID" value="SVB02528.1"/>
    <property type="molecule type" value="Genomic_DNA"/>
</dbReference>
<gene>
    <name evidence="2" type="ORF">METZ01_LOCUS155382</name>
</gene>
<evidence type="ECO:0000256" key="1">
    <source>
        <dbReference type="ARBA" id="ARBA00022729"/>
    </source>
</evidence>
<evidence type="ECO:0008006" key="3">
    <source>
        <dbReference type="Google" id="ProtNLM"/>
    </source>
</evidence>
<evidence type="ECO:0000313" key="2">
    <source>
        <dbReference type="EMBL" id="SVB02528.1"/>
    </source>
</evidence>
<sequence>MSRAHYSVFPSGFSVTVTAAYASISLKMTANSHSLSRSLLLLSLLLLGGCATGGQPLSAARDLDPLERSNRAVFAFNQRIDRVLFKPAAEIYKEQLPPALRSGISNFFRNLAEPTTVLNDILQGKGRQTINDGARFAINTTLGVFGLFDIAGSLGLVHHQEDYGQTLAGWGVPAGPYLVLPVFGPSNIRDAAGKLPALYLSDPLFLISDEPYLGAGRYGLLHAGFRTLHAIDLRAQLLSADPFIELQLDPYLFLREAYRQRRLHVIDDDQAKAKIGDSLEEALFGD</sequence>
<protein>
    <recommendedName>
        <fullName evidence="3">VacJ family lipoprotein</fullName>
    </recommendedName>
</protein>
<dbReference type="PANTHER" id="PTHR30035">
    <property type="entry name" value="LIPOPROTEIN VACJ-RELATED"/>
    <property type="match status" value="1"/>
</dbReference>
<accession>A0A382AM41</accession>
<name>A0A382AM41_9ZZZZ</name>
<keyword evidence="1" id="KW-0732">Signal</keyword>
<dbReference type="AlphaFoldDB" id="A0A382AM41"/>
<dbReference type="InterPro" id="IPR007428">
    <property type="entry name" value="MlaA"/>
</dbReference>
<dbReference type="GO" id="GO:0120010">
    <property type="term" value="P:intermembrane phospholipid transfer"/>
    <property type="evidence" value="ECO:0007669"/>
    <property type="project" value="TreeGrafter"/>
</dbReference>
<dbReference type="GO" id="GO:0016020">
    <property type="term" value="C:membrane"/>
    <property type="evidence" value="ECO:0007669"/>
    <property type="project" value="InterPro"/>
</dbReference>
<dbReference type="Pfam" id="PF04333">
    <property type="entry name" value="MlaA"/>
    <property type="match status" value="1"/>
</dbReference>